<dbReference type="SUPFAM" id="SSF54427">
    <property type="entry name" value="NTF2-like"/>
    <property type="match status" value="1"/>
</dbReference>
<reference evidence="1 2" key="1">
    <citation type="journal article" date="2017" name="Int. J. Syst. Evol. Microbiol.">
        <title>Arachidicoccus ginsenosidivorans sp. nov., with ginsenoside-converting activity isolated from ginseng cultivating soil.</title>
        <authorList>
            <person name="Siddiqi M.Z."/>
            <person name="Aslam Z."/>
            <person name="Im W.T."/>
        </authorList>
    </citation>
    <scope>NUCLEOTIDE SEQUENCE [LARGE SCALE GENOMIC DNA]</scope>
    <source>
        <strain evidence="1 2">Gsoil 809</strain>
    </source>
</reference>
<name>A0A5B8VG42_9BACT</name>
<dbReference type="PANTHER" id="PTHR38436:SF1">
    <property type="entry name" value="ESTER CYCLASE"/>
    <property type="match status" value="1"/>
</dbReference>
<evidence type="ECO:0000313" key="1">
    <source>
        <dbReference type="EMBL" id="QEC70454.1"/>
    </source>
</evidence>
<dbReference type="RefSeq" id="WP_146779718.1">
    <property type="nucleotide sequence ID" value="NZ_CP042434.1"/>
</dbReference>
<dbReference type="GO" id="GO:0030638">
    <property type="term" value="P:polyketide metabolic process"/>
    <property type="evidence" value="ECO:0007669"/>
    <property type="project" value="InterPro"/>
</dbReference>
<dbReference type="Proteomes" id="UP000321291">
    <property type="component" value="Chromosome"/>
</dbReference>
<dbReference type="InterPro" id="IPR009959">
    <property type="entry name" value="Cyclase_SnoaL-like"/>
</dbReference>
<proteinExistence type="predicted"/>
<dbReference type="AlphaFoldDB" id="A0A5B8VG42"/>
<gene>
    <name evidence="1" type="ORF">FSB73_00755</name>
</gene>
<keyword evidence="2" id="KW-1185">Reference proteome</keyword>
<evidence type="ECO:0000313" key="2">
    <source>
        <dbReference type="Proteomes" id="UP000321291"/>
    </source>
</evidence>
<dbReference type="InterPro" id="IPR032710">
    <property type="entry name" value="NTF2-like_dom_sf"/>
</dbReference>
<organism evidence="1 2">
    <name type="scientific">Arachidicoccus ginsenosidivorans</name>
    <dbReference type="NCBI Taxonomy" id="496057"/>
    <lineage>
        <taxon>Bacteria</taxon>
        <taxon>Pseudomonadati</taxon>
        <taxon>Bacteroidota</taxon>
        <taxon>Chitinophagia</taxon>
        <taxon>Chitinophagales</taxon>
        <taxon>Chitinophagaceae</taxon>
        <taxon>Arachidicoccus</taxon>
    </lineage>
</organism>
<protein>
    <submittedName>
        <fullName evidence="1">Ester cyclase</fullName>
    </submittedName>
</protein>
<dbReference type="KEGG" id="agi:FSB73_00755"/>
<sequence>MDIASLNKTVVKRFNSAFMEKADLKVLPEIVADDFINHTAAKMVSSDVAGLIRFIEILHGGFSEIKVDIHEMIAEGDLVATRKTIHAVHTGMIFGHAPTGKAVTFSVMDFVKLRGGKYIAHWGQNNVMEVIGQL</sequence>
<dbReference type="Pfam" id="PF07366">
    <property type="entry name" value="SnoaL"/>
    <property type="match status" value="1"/>
</dbReference>
<accession>A0A5B8VG42</accession>
<dbReference type="PANTHER" id="PTHR38436">
    <property type="entry name" value="POLYKETIDE CYCLASE SNOAL-LIKE DOMAIN"/>
    <property type="match status" value="1"/>
</dbReference>
<dbReference type="OrthoDB" id="7876517at2"/>
<dbReference type="Gene3D" id="3.10.450.50">
    <property type="match status" value="1"/>
</dbReference>
<dbReference type="EMBL" id="CP042434">
    <property type="protein sequence ID" value="QEC70454.1"/>
    <property type="molecule type" value="Genomic_DNA"/>
</dbReference>